<dbReference type="OrthoDB" id="6441152at2759"/>
<feature type="signal peptide" evidence="1">
    <location>
        <begin position="1"/>
        <end position="25"/>
    </location>
</feature>
<keyword evidence="3" id="KW-1185">Reference proteome</keyword>
<proteinExistence type="predicted"/>
<evidence type="ECO:0000313" key="3">
    <source>
        <dbReference type="Proteomes" id="UP000887116"/>
    </source>
</evidence>
<evidence type="ECO:0000256" key="1">
    <source>
        <dbReference type="SAM" id="SignalP"/>
    </source>
</evidence>
<dbReference type="Proteomes" id="UP000887116">
    <property type="component" value="Unassembled WGS sequence"/>
</dbReference>
<feature type="chain" id="PRO_5036490066" evidence="1">
    <location>
        <begin position="26"/>
        <end position="248"/>
    </location>
</feature>
<comment type="caution">
    <text evidence="2">The sequence shown here is derived from an EMBL/GenBank/DDBJ whole genome shotgun (WGS) entry which is preliminary data.</text>
</comment>
<reference evidence="2" key="1">
    <citation type="submission" date="2020-07" db="EMBL/GenBank/DDBJ databases">
        <title>Multicomponent nature underlies the extraordinary mechanical properties of spider dragline silk.</title>
        <authorList>
            <person name="Kono N."/>
            <person name="Nakamura H."/>
            <person name="Mori M."/>
            <person name="Yoshida Y."/>
            <person name="Ohtoshi R."/>
            <person name="Malay A.D."/>
            <person name="Moran D.A.P."/>
            <person name="Tomita M."/>
            <person name="Numata K."/>
            <person name="Arakawa K."/>
        </authorList>
    </citation>
    <scope>NUCLEOTIDE SEQUENCE</scope>
</reference>
<dbReference type="EMBL" id="BMAO01010649">
    <property type="protein sequence ID" value="GFQ68549.1"/>
    <property type="molecule type" value="Genomic_DNA"/>
</dbReference>
<organism evidence="2 3">
    <name type="scientific">Trichonephila clavata</name>
    <name type="common">Joro spider</name>
    <name type="synonym">Nephila clavata</name>
    <dbReference type="NCBI Taxonomy" id="2740835"/>
    <lineage>
        <taxon>Eukaryota</taxon>
        <taxon>Metazoa</taxon>
        <taxon>Ecdysozoa</taxon>
        <taxon>Arthropoda</taxon>
        <taxon>Chelicerata</taxon>
        <taxon>Arachnida</taxon>
        <taxon>Araneae</taxon>
        <taxon>Araneomorphae</taxon>
        <taxon>Entelegynae</taxon>
        <taxon>Araneoidea</taxon>
        <taxon>Nephilidae</taxon>
        <taxon>Trichonephila</taxon>
    </lineage>
</organism>
<gene>
    <name evidence="2" type="primary">NCL1_19123</name>
    <name evidence="2" type="ORF">TNCT_108551</name>
</gene>
<protein>
    <submittedName>
        <fullName evidence="2">Uncharacterized protein</fullName>
    </submittedName>
</protein>
<accession>A0A8X6F3J1</accession>
<evidence type="ECO:0000313" key="2">
    <source>
        <dbReference type="EMBL" id="GFQ68549.1"/>
    </source>
</evidence>
<name>A0A8X6F3J1_TRICU</name>
<sequence>MNPLLRSSLVILVVLYTTNFTPVTCQDTSKDLSQTVAFNVSILSHHQRAPVDVFVDVFVRRVYASEILRELFDISYISPVKFSFHVHKTFVLTSEALGAPNYEYIAELATRPMAQNFDVFTREDMVRVYANYPAIYAYSEGNLTKKNAERLAIEYVNIMENSAKATVVPGDYTSKFTAITNGSDQFLKSMGNLTVPKMWKLAFYYHHQWLLTGVELHRKNHLYDDCIDKANVNRDENDSNSDSSSGSQ</sequence>
<dbReference type="AlphaFoldDB" id="A0A8X6F3J1"/>
<keyword evidence="1" id="KW-0732">Signal</keyword>